<feature type="signal peptide" evidence="1">
    <location>
        <begin position="1"/>
        <end position="22"/>
    </location>
</feature>
<protein>
    <submittedName>
        <fullName evidence="2">Uncharacterized protein</fullName>
    </submittedName>
</protein>
<evidence type="ECO:0000256" key="1">
    <source>
        <dbReference type="SAM" id="SignalP"/>
    </source>
</evidence>
<keyword evidence="1" id="KW-0732">Signal</keyword>
<evidence type="ECO:0000313" key="3">
    <source>
        <dbReference type="Proteomes" id="UP001596512"/>
    </source>
</evidence>
<reference evidence="3" key="1">
    <citation type="journal article" date="2019" name="Int. J. Syst. Evol. Microbiol.">
        <title>The Global Catalogue of Microorganisms (GCM) 10K type strain sequencing project: providing services to taxonomists for standard genome sequencing and annotation.</title>
        <authorList>
            <consortium name="The Broad Institute Genomics Platform"/>
            <consortium name="The Broad Institute Genome Sequencing Center for Infectious Disease"/>
            <person name="Wu L."/>
            <person name="Ma J."/>
        </authorList>
    </citation>
    <scope>NUCLEOTIDE SEQUENCE [LARGE SCALE GENOMIC DNA]</scope>
    <source>
        <strain evidence="3">JCM 17695</strain>
    </source>
</reference>
<proteinExistence type="predicted"/>
<sequence>MGTSRIAAVLAVALVTACSRGGADLVGSAPPVATAPDAVQLPLDAYRATTWQSGQVVLARALLIAECEGTQAPDRTVIEQDTIDRIRDFGPAGNKRRYGITSVADAAMYGYHLPSTLSPRRPPQVRHDAPRPECVRAADAELGSIKTELVSELDSASYSRSLGDPGLERVVAEWAEPRWPRST</sequence>
<evidence type="ECO:0000313" key="2">
    <source>
        <dbReference type="EMBL" id="MFC7615366.1"/>
    </source>
</evidence>
<organism evidence="2 3">
    <name type="scientific">Actinokineospora soli</name>
    <dbReference type="NCBI Taxonomy" id="1048753"/>
    <lineage>
        <taxon>Bacteria</taxon>
        <taxon>Bacillati</taxon>
        <taxon>Actinomycetota</taxon>
        <taxon>Actinomycetes</taxon>
        <taxon>Pseudonocardiales</taxon>
        <taxon>Pseudonocardiaceae</taxon>
        <taxon>Actinokineospora</taxon>
    </lineage>
</organism>
<name>A0ABW2TRD9_9PSEU</name>
<comment type="caution">
    <text evidence="2">The sequence shown here is derived from an EMBL/GenBank/DDBJ whole genome shotgun (WGS) entry which is preliminary data.</text>
</comment>
<accession>A0ABW2TRD9</accession>
<gene>
    <name evidence="2" type="ORF">ACFQV2_19545</name>
</gene>
<dbReference type="Proteomes" id="UP001596512">
    <property type="component" value="Unassembled WGS sequence"/>
</dbReference>
<keyword evidence="3" id="KW-1185">Reference proteome</keyword>
<dbReference type="EMBL" id="JBHTEY010000004">
    <property type="protein sequence ID" value="MFC7615366.1"/>
    <property type="molecule type" value="Genomic_DNA"/>
</dbReference>
<dbReference type="PROSITE" id="PS51257">
    <property type="entry name" value="PROKAR_LIPOPROTEIN"/>
    <property type="match status" value="1"/>
</dbReference>
<feature type="chain" id="PRO_5045182147" evidence="1">
    <location>
        <begin position="23"/>
        <end position="183"/>
    </location>
</feature>